<organism evidence="1 2">
    <name type="scientific">Cladophialophora carrionii</name>
    <dbReference type="NCBI Taxonomy" id="86049"/>
    <lineage>
        <taxon>Eukaryota</taxon>
        <taxon>Fungi</taxon>
        <taxon>Dikarya</taxon>
        <taxon>Ascomycota</taxon>
        <taxon>Pezizomycotina</taxon>
        <taxon>Eurotiomycetes</taxon>
        <taxon>Chaetothyriomycetidae</taxon>
        <taxon>Chaetothyriales</taxon>
        <taxon>Herpotrichiellaceae</taxon>
        <taxon>Cladophialophora</taxon>
    </lineage>
</organism>
<proteinExistence type="predicted"/>
<keyword evidence="2" id="KW-1185">Reference proteome</keyword>
<sequence>MTAPILGVLQCQFMPTFCKSDSIFIPPAVSSSRRIHRSIALRVDDRLTSPWLLAHVGALNLEGNRVEIQRMLARAPCYQGREIRKSNTNSMDPVDGLNAKASNLGVSLTVAQAPGLFCSQYFVDGPRSAGLGLEVRKCRQCRSAV</sequence>
<accession>A0A1C1CE06</accession>
<evidence type="ECO:0000313" key="2">
    <source>
        <dbReference type="Proteomes" id="UP000094526"/>
    </source>
</evidence>
<evidence type="ECO:0000313" key="1">
    <source>
        <dbReference type="EMBL" id="OCT46698.1"/>
    </source>
</evidence>
<protein>
    <submittedName>
        <fullName evidence="1">Uncharacterized protein</fullName>
    </submittedName>
</protein>
<dbReference type="EMBL" id="LGRB01000015">
    <property type="protein sequence ID" value="OCT46698.1"/>
    <property type="molecule type" value="Genomic_DNA"/>
</dbReference>
<comment type="caution">
    <text evidence="1">The sequence shown here is derived from an EMBL/GenBank/DDBJ whole genome shotgun (WGS) entry which is preliminary data.</text>
</comment>
<dbReference type="VEuPathDB" id="FungiDB:CLCR_02151"/>
<dbReference type="Proteomes" id="UP000094526">
    <property type="component" value="Unassembled WGS sequence"/>
</dbReference>
<name>A0A1C1CE06_9EURO</name>
<gene>
    <name evidence="1" type="ORF">CLCR_02151</name>
</gene>
<dbReference type="AlphaFoldDB" id="A0A1C1CE06"/>
<reference evidence="2" key="1">
    <citation type="submission" date="2015-07" db="EMBL/GenBank/DDBJ databases">
        <authorList>
            <person name="Teixeira M.M."/>
            <person name="Souza R.C."/>
            <person name="Almeida L.G."/>
            <person name="Vicente V.A."/>
            <person name="de Hoog S."/>
            <person name="Bocca A.L."/>
            <person name="de Almeida S.R."/>
            <person name="Vasconcelos A.T."/>
            <person name="Felipe M.S."/>
        </authorList>
    </citation>
    <scope>NUCLEOTIDE SEQUENCE [LARGE SCALE GENOMIC DNA]</scope>
    <source>
        <strain evidence="2">KSF</strain>
    </source>
</reference>